<dbReference type="EMBL" id="KL584992">
    <property type="protein sequence ID" value="KEQ81242.1"/>
    <property type="molecule type" value="Genomic_DNA"/>
</dbReference>
<evidence type="ECO:0000313" key="3">
    <source>
        <dbReference type="Proteomes" id="UP000030706"/>
    </source>
</evidence>
<sequence>MFREHTARLGSCDGASMHTSREARRLIRDLHMTILPDWPPSSPNLNPIENV</sequence>
<accession>A0A074XGQ3</accession>
<evidence type="ECO:0000313" key="2">
    <source>
        <dbReference type="EMBL" id="KEQ81242.1"/>
    </source>
</evidence>
<dbReference type="Pfam" id="PF13358">
    <property type="entry name" value="DDE_3"/>
    <property type="match status" value="1"/>
</dbReference>
<dbReference type="Proteomes" id="UP000030706">
    <property type="component" value="Unassembled WGS sequence"/>
</dbReference>
<proteinExistence type="predicted"/>
<dbReference type="Gene3D" id="3.30.420.10">
    <property type="entry name" value="Ribonuclease H-like superfamily/Ribonuclease H"/>
    <property type="match status" value="1"/>
</dbReference>
<evidence type="ECO:0000259" key="1">
    <source>
        <dbReference type="Pfam" id="PF13358"/>
    </source>
</evidence>
<dbReference type="InterPro" id="IPR036397">
    <property type="entry name" value="RNaseH_sf"/>
</dbReference>
<reference evidence="2 3" key="1">
    <citation type="journal article" date="2014" name="BMC Genomics">
        <title>Genome sequencing of four Aureobasidium pullulans varieties: biotechnological potential, stress tolerance, and description of new species.</title>
        <authorList>
            <person name="Gostin Ar C."/>
            <person name="Ohm R.A."/>
            <person name="Kogej T."/>
            <person name="Sonjak S."/>
            <person name="Turk M."/>
            <person name="Zajc J."/>
            <person name="Zalar P."/>
            <person name="Grube M."/>
            <person name="Sun H."/>
            <person name="Han J."/>
            <person name="Sharma A."/>
            <person name="Chiniquy J."/>
            <person name="Ngan C.Y."/>
            <person name="Lipzen A."/>
            <person name="Barry K."/>
            <person name="Grigoriev I.V."/>
            <person name="Gunde-Cimerman N."/>
        </authorList>
    </citation>
    <scope>NUCLEOTIDE SEQUENCE [LARGE SCALE GENOMIC DNA]</scope>
    <source>
        <strain evidence="2 3">EXF-150</strain>
    </source>
</reference>
<dbReference type="AlphaFoldDB" id="A0A074XGQ3"/>
<name>A0A074XGQ3_AURPU</name>
<feature type="domain" description="Tc1-like transposase DDE" evidence="1">
    <location>
        <begin position="13"/>
        <end position="51"/>
    </location>
</feature>
<protein>
    <recommendedName>
        <fullName evidence="1">Tc1-like transposase DDE domain-containing protein</fullName>
    </recommendedName>
</protein>
<dbReference type="RefSeq" id="XP_029757429.1">
    <property type="nucleotide sequence ID" value="XM_029901124.1"/>
</dbReference>
<dbReference type="GO" id="GO:0003676">
    <property type="term" value="F:nucleic acid binding"/>
    <property type="evidence" value="ECO:0007669"/>
    <property type="project" value="InterPro"/>
</dbReference>
<organism evidence="2 3">
    <name type="scientific">Aureobasidium pullulans EXF-150</name>
    <dbReference type="NCBI Taxonomy" id="1043002"/>
    <lineage>
        <taxon>Eukaryota</taxon>
        <taxon>Fungi</taxon>
        <taxon>Dikarya</taxon>
        <taxon>Ascomycota</taxon>
        <taxon>Pezizomycotina</taxon>
        <taxon>Dothideomycetes</taxon>
        <taxon>Dothideomycetidae</taxon>
        <taxon>Dothideales</taxon>
        <taxon>Saccotheciaceae</taxon>
        <taxon>Aureobasidium</taxon>
    </lineage>
</organism>
<gene>
    <name evidence="2" type="ORF">M438DRAFT_279933</name>
</gene>
<dbReference type="GeneID" id="40743430"/>
<dbReference type="HOGENOM" id="CLU_3105957_0_0_1"/>
<keyword evidence="3" id="KW-1185">Reference proteome</keyword>
<dbReference type="InterPro" id="IPR038717">
    <property type="entry name" value="Tc1-like_DDE_dom"/>
</dbReference>